<reference evidence="7 8" key="1">
    <citation type="submission" date="2024-06" db="EMBL/GenBank/DDBJ databases">
        <title>A chromosome level genome sequence of Diviner's sage (Salvia divinorum).</title>
        <authorList>
            <person name="Ford S.A."/>
            <person name="Ro D.-K."/>
            <person name="Ness R.W."/>
            <person name="Phillips M.A."/>
        </authorList>
    </citation>
    <scope>NUCLEOTIDE SEQUENCE [LARGE SCALE GENOMIC DNA]</scope>
    <source>
        <strain evidence="7">SAF-2024a</strain>
        <tissue evidence="7">Leaf</tissue>
    </source>
</reference>
<comment type="subcellular location">
    <subcellularLocation>
        <location evidence="1">Nucleus</location>
    </subcellularLocation>
</comment>
<dbReference type="CDD" id="cd11393">
    <property type="entry name" value="bHLH_AtbHLH_like"/>
    <property type="match status" value="1"/>
</dbReference>
<sequence length="274" mass="30385">MAGDQVEHDSSLLWNDDQSWEFPVLPVEDNGGKILIESGKILTGVEQQMNDKGKKRAGNEADEHELHIWTERERRKKMRNMFASLQALIPKLHPRADKTTIVDEAVEHIQQLQQTLGALEKLKEKKLKGGSINLAACDIPGITGQSREAFMADHASTSQQPPPPVAQLNPHSGRASFTTWTSPNVVLNVCGIDAHISIACSPTKTGMMAYLGFMMNNHNLDLVSAHISSDSVMRNYMVHIRANGAGQQQLSEPSFHVEETYKQVAAELMLWINS</sequence>
<dbReference type="Gene3D" id="4.10.280.10">
    <property type="entry name" value="Helix-loop-helix DNA-binding domain"/>
    <property type="match status" value="1"/>
</dbReference>
<dbReference type="InterPro" id="IPR045239">
    <property type="entry name" value="bHLH95_bHLH"/>
</dbReference>
<evidence type="ECO:0000256" key="3">
    <source>
        <dbReference type="ARBA" id="ARBA00023163"/>
    </source>
</evidence>
<comment type="caution">
    <text evidence="7">The sequence shown here is derived from an EMBL/GenBank/DDBJ whole genome shotgun (WGS) entry which is preliminary data.</text>
</comment>
<dbReference type="GO" id="GO:0005634">
    <property type="term" value="C:nucleus"/>
    <property type="evidence" value="ECO:0007669"/>
    <property type="project" value="UniProtKB-SubCell"/>
</dbReference>
<evidence type="ECO:0000256" key="5">
    <source>
        <dbReference type="SAM" id="MobiDB-lite"/>
    </source>
</evidence>
<evidence type="ECO:0000256" key="2">
    <source>
        <dbReference type="ARBA" id="ARBA00023015"/>
    </source>
</evidence>
<dbReference type="EMBL" id="JBEAFC010000004">
    <property type="protein sequence ID" value="KAL1557953.1"/>
    <property type="molecule type" value="Genomic_DNA"/>
</dbReference>
<evidence type="ECO:0000256" key="4">
    <source>
        <dbReference type="ARBA" id="ARBA00023242"/>
    </source>
</evidence>
<dbReference type="AlphaFoldDB" id="A0ABD1HNC7"/>
<evidence type="ECO:0000259" key="6">
    <source>
        <dbReference type="PROSITE" id="PS50888"/>
    </source>
</evidence>
<organism evidence="7 8">
    <name type="scientific">Salvia divinorum</name>
    <name type="common">Maria pastora</name>
    <name type="synonym">Diviner's sage</name>
    <dbReference type="NCBI Taxonomy" id="28513"/>
    <lineage>
        <taxon>Eukaryota</taxon>
        <taxon>Viridiplantae</taxon>
        <taxon>Streptophyta</taxon>
        <taxon>Embryophyta</taxon>
        <taxon>Tracheophyta</taxon>
        <taxon>Spermatophyta</taxon>
        <taxon>Magnoliopsida</taxon>
        <taxon>eudicotyledons</taxon>
        <taxon>Gunneridae</taxon>
        <taxon>Pentapetalae</taxon>
        <taxon>asterids</taxon>
        <taxon>lamiids</taxon>
        <taxon>Lamiales</taxon>
        <taxon>Lamiaceae</taxon>
        <taxon>Nepetoideae</taxon>
        <taxon>Mentheae</taxon>
        <taxon>Salviinae</taxon>
        <taxon>Salvia</taxon>
        <taxon>Salvia subgen. Calosphace</taxon>
    </lineage>
</organism>
<keyword evidence="8" id="KW-1185">Reference proteome</keyword>
<dbReference type="InterPro" id="IPR011598">
    <property type="entry name" value="bHLH_dom"/>
</dbReference>
<dbReference type="InterPro" id="IPR044278">
    <property type="entry name" value="BHLH95-like"/>
</dbReference>
<dbReference type="SMART" id="SM00353">
    <property type="entry name" value="HLH"/>
    <property type="match status" value="1"/>
</dbReference>
<evidence type="ECO:0000313" key="7">
    <source>
        <dbReference type="EMBL" id="KAL1557953.1"/>
    </source>
</evidence>
<dbReference type="PROSITE" id="PS50888">
    <property type="entry name" value="BHLH"/>
    <property type="match status" value="1"/>
</dbReference>
<dbReference type="InterPro" id="IPR036638">
    <property type="entry name" value="HLH_DNA-bd_sf"/>
</dbReference>
<dbReference type="PANTHER" id="PTHR46772:SF8">
    <property type="entry name" value="TRANSCRIPTION FACTOR BHLH95"/>
    <property type="match status" value="1"/>
</dbReference>
<dbReference type="SUPFAM" id="SSF47459">
    <property type="entry name" value="HLH, helix-loop-helix DNA-binding domain"/>
    <property type="match status" value="1"/>
</dbReference>
<keyword evidence="3" id="KW-0804">Transcription</keyword>
<evidence type="ECO:0000313" key="8">
    <source>
        <dbReference type="Proteomes" id="UP001567538"/>
    </source>
</evidence>
<name>A0ABD1HNC7_SALDI</name>
<gene>
    <name evidence="7" type="ORF">AAHA92_08479</name>
</gene>
<dbReference type="Proteomes" id="UP001567538">
    <property type="component" value="Unassembled WGS sequence"/>
</dbReference>
<keyword evidence="2" id="KW-0805">Transcription regulation</keyword>
<keyword evidence="4" id="KW-0539">Nucleus</keyword>
<protein>
    <submittedName>
        <fullName evidence="7">Transcription factor bHLH95-like</fullName>
    </submittedName>
</protein>
<dbReference type="PANTHER" id="PTHR46772">
    <property type="entry name" value="BHLH DOMAIN-CONTAINING PROTEIN"/>
    <property type="match status" value="1"/>
</dbReference>
<dbReference type="Pfam" id="PF00010">
    <property type="entry name" value="HLH"/>
    <property type="match status" value="1"/>
</dbReference>
<feature type="region of interest" description="Disordered" evidence="5">
    <location>
        <begin position="152"/>
        <end position="173"/>
    </location>
</feature>
<accession>A0ABD1HNC7</accession>
<evidence type="ECO:0000256" key="1">
    <source>
        <dbReference type="ARBA" id="ARBA00004123"/>
    </source>
</evidence>
<proteinExistence type="predicted"/>
<feature type="domain" description="BHLH" evidence="6">
    <location>
        <begin position="62"/>
        <end position="112"/>
    </location>
</feature>